<feature type="compositionally biased region" description="Acidic residues" evidence="1">
    <location>
        <begin position="36"/>
        <end position="50"/>
    </location>
</feature>
<keyword evidence="3" id="KW-1185">Reference proteome</keyword>
<dbReference type="AlphaFoldDB" id="A0A1B1S4Z0"/>
<proteinExistence type="predicted"/>
<name>A0A1B1S4Z0_9BACL</name>
<gene>
    <name evidence="2" type="ORF">I858_014860</name>
</gene>
<evidence type="ECO:0000313" key="2">
    <source>
        <dbReference type="EMBL" id="ANU28270.1"/>
    </source>
</evidence>
<accession>A0A1B1S4Z0</accession>
<sequence>MGCNQESNELTKEELETIYPEEVRKELEKVNKAEETEIIEEDSTSDETEVTAESSIQNKESNSEKFEALPMDTQVALLTPYYDERGEPQLISEGMYFILYGLDENSIFIQVHSGAGTGHPVYMIERKGDTFNLVDGVINMGMSGYELIDPPQVSVTIDELMADYENNPALYDASAANTDTDQFDLDSFNQMKVLAEETANSIETENATEITESSPDQAMFVNGVLYSGETLEEMSSAEELRAQGYEVHELTAEKFDKLRQDMDEFGITNENLHEYYLSNY</sequence>
<feature type="region of interest" description="Disordered" evidence="1">
    <location>
        <begin position="34"/>
        <end position="62"/>
    </location>
</feature>
<reference evidence="2" key="1">
    <citation type="submission" date="2016-10" db="EMBL/GenBank/DDBJ databases">
        <authorList>
            <person name="See-Too W.S."/>
        </authorList>
    </citation>
    <scope>NUCLEOTIDE SEQUENCE</scope>
    <source>
        <strain evidence="2">L10.15</strain>
    </source>
</reference>
<dbReference type="OrthoDB" id="2168688at2"/>
<dbReference type="EMBL" id="CP016540">
    <property type="protein sequence ID" value="ANU28270.1"/>
    <property type="molecule type" value="Genomic_DNA"/>
</dbReference>
<dbReference type="STRING" id="1302659.I858_014860"/>
<organism evidence="2 3">
    <name type="scientific">Planococcus versutus</name>
    <dbReference type="NCBI Taxonomy" id="1302659"/>
    <lineage>
        <taxon>Bacteria</taxon>
        <taxon>Bacillati</taxon>
        <taxon>Bacillota</taxon>
        <taxon>Bacilli</taxon>
        <taxon>Bacillales</taxon>
        <taxon>Caryophanaceae</taxon>
        <taxon>Planococcus</taxon>
    </lineage>
</organism>
<evidence type="ECO:0000313" key="3">
    <source>
        <dbReference type="Proteomes" id="UP000053354"/>
    </source>
</evidence>
<dbReference type="Proteomes" id="UP000053354">
    <property type="component" value="Chromosome"/>
</dbReference>
<dbReference type="KEGG" id="pll:I858_014860"/>
<evidence type="ECO:0000256" key="1">
    <source>
        <dbReference type="SAM" id="MobiDB-lite"/>
    </source>
</evidence>
<protein>
    <submittedName>
        <fullName evidence="2">Uncharacterized protein</fullName>
    </submittedName>
</protein>